<accession>A0A316ECI9</accession>
<dbReference type="Proteomes" id="UP000245489">
    <property type="component" value="Unassembled WGS sequence"/>
</dbReference>
<evidence type="ECO:0000313" key="2">
    <source>
        <dbReference type="Proteomes" id="UP000245489"/>
    </source>
</evidence>
<organism evidence="1 2">
    <name type="scientific">Arcicella aurantiaca</name>
    <dbReference type="NCBI Taxonomy" id="591202"/>
    <lineage>
        <taxon>Bacteria</taxon>
        <taxon>Pseudomonadati</taxon>
        <taxon>Bacteroidota</taxon>
        <taxon>Cytophagia</taxon>
        <taxon>Cytophagales</taxon>
        <taxon>Flectobacillaceae</taxon>
        <taxon>Arcicella</taxon>
    </lineage>
</organism>
<gene>
    <name evidence="1" type="ORF">LV89_01909</name>
</gene>
<sequence>MADENSTKPYVFIIESLEFKDEEKGYFEGEVISKILNFSNIEHKYYYIRTKKELEHLLGEFVRLNYRYLHISCHGNSKLISTTLDRITFKELSSIIADKLCKKRLFLSSCLSTNDNLAKSIFSESKCLSIIGPDEEINMDDSAIFWASFYQIMFKDNSTGMKAEELKTTIIKLKKLYGVPLKYYKKNSQSKIGWEEVDI</sequence>
<dbReference type="OrthoDB" id="7557948at2"/>
<comment type="caution">
    <text evidence="1">The sequence shown here is derived from an EMBL/GenBank/DDBJ whole genome shotgun (WGS) entry which is preliminary data.</text>
</comment>
<keyword evidence="2" id="KW-1185">Reference proteome</keyword>
<dbReference type="AlphaFoldDB" id="A0A316ECI9"/>
<dbReference type="RefSeq" id="WP_109742663.1">
    <property type="nucleotide sequence ID" value="NZ_QGGO01000008.1"/>
</dbReference>
<evidence type="ECO:0008006" key="3">
    <source>
        <dbReference type="Google" id="ProtNLM"/>
    </source>
</evidence>
<protein>
    <recommendedName>
        <fullName evidence="3">CHAT domain-containing protein</fullName>
    </recommendedName>
</protein>
<proteinExistence type="predicted"/>
<name>A0A316ECI9_9BACT</name>
<evidence type="ECO:0000313" key="1">
    <source>
        <dbReference type="EMBL" id="PWK27095.1"/>
    </source>
</evidence>
<dbReference type="EMBL" id="QGGO01000008">
    <property type="protein sequence ID" value="PWK27095.1"/>
    <property type="molecule type" value="Genomic_DNA"/>
</dbReference>
<reference evidence="1 2" key="1">
    <citation type="submission" date="2018-05" db="EMBL/GenBank/DDBJ databases">
        <title>Genomic Encyclopedia of Archaeal and Bacterial Type Strains, Phase II (KMG-II): from individual species to whole genera.</title>
        <authorList>
            <person name="Goeker M."/>
        </authorList>
    </citation>
    <scope>NUCLEOTIDE SEQUENCE [LARGE SCALE GENOMIC DNA]</scope>
    <source>
        <strain evidence="1 2">DSM 22214</strain>
    </source>
</reference>